<sequence length="437" mass="51091">MKNWVLNCFLLVGTTGAFQHFQGRSPRESFLVSTSKITSSTQLCYFDDISRRRPLTPWTPEIMDQINFGKLPTDVDTSQSYGAEKMVYLQKLLNNEYNAETALNLGNQQVQLILETWMEEHDFDNELKISNHEIFICDAKNIFECIAFQWGFVDNYKQGKDELTMILFPYCQDMYNFQNLELVWEFIESCYENCTLFGKDYVISCFHQNYKNQPKMLSPLRHTPFPCFGIHSRNLLDKESIESIVDNLSSISLFEVHKHEETVPSKNTEIDSIFSDMKQIGNDRQKLENLFNAASYNSMSIALDDENDDSKIKFLTMQWMEKHSVREEFDSINWSFSRCNNAEQLYYDVWNTVAKMIEKKEPSTIFVAPQFSTTNAQAFKRIAVSINKALRKLSFCTGMSIHISELYHPEFVSKQSDMSHMRRSPFPTLEIHFEIEE</sequence>
<keyword evidence="3" id="KW-1185">Reference proteome</keyword>
<feature type="signal peptide" evidence="1">
    <location>
        <begin position="1"/>
        <end position="17"/>
    </location>
</feature>
<name>A0AAD3CJV1_9STRA</name>
<feature type="chain" id="PRO_5042296898" evidence="1">
    <location>
        <begin position="18"/>
        <end position="437"/>
    </location>
</feature>
<accession>A0AAD3CJV1</accession>
<dbReference type="AlphaFoldDB" id="A0AAD3CJV1"/>
<evidence type="ECO:0000256" key="1">
    <source>
        <dbReference type="SAM" id="SignalP"/>
    </source>
</evidence>
<protein>
    <submittedName>
        <fullName evidence="2">Uncharacterized protein</fullName>
    </submittedName>
</protein>
<dbReference type="EMBL" id="BLLK01000022">
    <property type="protein sequence ID" value="GFH46933.1"/>
    <property type="molecule type" value="Genomic_DNA"/>
</dbReference>
<keyword evidence="1" id="KW-0732">Signal</keyword>
<evidence type="ECO:0000313" key="3">
    <source>
        <dbReference type="Proteomes" id="UP001054902"/>
    </source>
</evidence>
<gene>
    <name evidence="2" type="ORF">CTEN210_03407</name>
</gene>
<proteinExistence type="predicted"/>
<dbReference type="Proteomes" id="UP001054902">
    <property type="component" value="Unassembled WGS sequence"/>
</dbReference>
<evidence type="ECO:0000313" key="2">
    <source>
        <dbReference type="EMBL" id="GFH46933.1"/>
    </source>
</evidence>
<comment type="caution">
    <text evidence="2">The sequence shown here is derived from an EMBL/GenBank/DDBJ whole genome shotgun (WGS) entry which is preliminary data.</text>
</comment>
<reference evidence="2 3" key="1">
    <citation type="journal article" date="2021" name="Sci. Rep.">
        <title>The genome of the diatom Chaetoceros tenuissimus carries an ancient integrated fragment of an extant virus.</title>
        <authorList>
            <person name="Hongo Y."/>
            <person name="Kimura K."/>
            <person name="Takaki Y."/>
            <person name="Yoshida Y."/>
            <person name="Baba S."/>
            <person name="Kobayashi G."/>
            <person name="Nagasaki K."/>
            <person name="Hano T."/>
            <person name="Tomaru Y."/>
        </authorList>
    </citation>
    <scope>NUCLEOTIDE SEQUENCE [LARGE SCALE GENOMIC DNA]</scope>
    <source>
        <strain evidence="2 3">NIES-3715</strain>
    </source>
</reference>
<organism evidence="2 3">
    <name type="scientific">Chaetoceros tenuissimus</name>
    <dbReference type="NCBI Taxonomy" id="426638"/>
    <lineage>
        <taxon>Eukaryota</taxon>
        <taxon>Sar</taxon>
        <taxon>Stramenopiles</taxon>
        <taxon>Ochrophyta</taxon>
        <taxon>Bacillariophyta</taxon>
        <taxon>Coscinodiscophyceae</taxon>
        <taxon>Chaetocerotophycidae</taxon>
        <taxon>Chaetocerotales</taxon>
        <taxon>Chaetocerotaceae</taxon>
        <taxon>Chaetoceros</taxon>
    </lineage>
</organism>